<dbReference type="InterPro" id="IPR013149">
    <property type="entry name" value="ADH-like_C"/>
</dbReference>
<dbReference type="InterPro" id="IPR047122">
    <property type="entry name" value="Trans-enoyl_RdTase-like"/>
</dbReference>
<dbReference type="CDD" id="cd08249">
    <property type="entry name" value="enoyl_reductase_like"/>
    <property type="match status" value="1"/>
</dbReference>
<proteinExistence type="predicted"/>
<name>A0AAX4K1C4_9TREE</name>
<dbReference type="SUPFAM" id="SSF50129">
    <property type="entry name" value="GroES-like"/>
    <property type="match status" value="1"/>
</dbReference>
<dbReference type="Gene3D" id="3.90.180.10">
    <property type="entry name" value="Medium-chain alcohol dehydrogenases, catalytic domain"/>
    <property type="match status" value="1"/>
</dbReference>
<sequence>MSSLSSIPDTVRAVVASPDLGNPTVENLPFGTRQDIQNLGPYSVVVKNKAVGLNPTDYKHAHGDWSSKKPVVIGSDGAGEALAVGSKVNHIKQGDRVAGMVYGASSEIQGSASEGLVYDAANTWVMPAGMSDLEGASFTLPHLTAVQALYMRWKLAKPSSPDTSSPKKTILIWGGSTSVGHHAVQLANLSGYRVFVTASSSNHSRLIELGASECFDYKDSDVLDKIKKAAGSQGIFAAYDTASSNGSTEICIDAIGPNGGNVISTLPPSDEIANRRKDVKVEFFLVYTTVGYAFKFANAFDFNAIPEDREQSYEWMTKELPLLLEGWKEGSGSPKYKPQALRVEKGLERVQDGLRILEKGNYKAEKLVYSI</sequence>
<evidence type="ECO:0000313" key="3">
    <source>
        <dbReference type="Proteomes" id="UP001355207"/>
    </source>
</evidence>
<dbReference type="PANTHER" id="PTHR45348">
    <property type="entry name" value="HYPOTHETICAL OXIDOREDUCTASE (EUROFUNG)"/>
    <property type="match status" value="1"/>
</dbReference>
<reference evidence="2 3" key="1">
    <citation type="submission" date="2024-01" db="EMBL/GenBank/DDBJ databases">
        <title>Comparative genomics of Cryptococcus and Kwoniella reveals pathogenesis evolution and contrasting modes of karyotype evolution via chromosome fusion or intercentromeric recombination.</title>
        <authorList>
            <person name="Coelho M.A."/>
            <person name="David-Palma M."/>
            <person name="Shea T."/>
            <person name="Bowers K."/>
            <person name="McGinley-Smith S."/>
            <person name="Mohammad A.W."/>
            <person name="Gnirke A."/>
            <person name="Yurkov A.M."/>
            <person name="Nowrousian M."/>
            <person name="Sun S."/>
            <person name="Cuomo C.A."/>
            <person name="Heitman J."/>
        </authorList>
    </citation>
    <scope>NUCLEOTIDE SEQUENCE [LARGE SCALE GENOMIC DNA]</scope>
    <source>
        <strain evidence="2 3">CBS 6074</strain>
    </source>
</reference>
<dbReference type="SUPFAM" id="SSF51735">
    <property type="entry name" value="NAD(P)-binding Rossmann-fold domains"/>
    <property type="match status" value="1"/>
</dbReference>
<dbReference type="EMBL" id="CP144106">
    <property type="protein sequence ID" value="WWC91531.1"/>
    <property type="molecule type" value="Genomic_DNA"/>
</dbReference>
<dbReference type="InterPro" id="IPR036291">
    <property type="entry name" value="NAD(P)-bd_dom_sf"/>
</dbReference>
<evidence type="ECO:0000313" key="2">
    <source>
        <dbReference type="EMBL" id="WWC91531.1"/>
    </source>
</evidence>
<accession>A0AAX4K1C4</accession>
<keyword evidence="3" id="KW-1185">Reference proteome</keyword>
<dbReference type="InterPro" id="IPR013154">
    <property type="entry name" value="ADH-like_N"/>
</dbReference>
<organism evidence="2 3">
    <name type="scientific">Kwoniella dendrophila CBS 6074</name>
    <dbReference type="NCBI Taxonomy" id="1295534"/>
    <lineage>
        <taxon>Eukaryota</taxon>
        <taxon>Fungi</taxon>
        <taxon>Dikarya</taxon>
        <taxon>Basidiomycota</taxon>
        <taxon>Agaricomycotina</taxon>
        <taxon>Tremellomycetes</taxon>
        <taxon>Tremellales</taxon>
        <taxon>Cryptococcaceae</taxon>
        <taxon>Kwoniella</taxon>
    </lineage>
</organism>
<dbReference type="AlphaFoldDB" id="A0AAX4K1C4"/>
<dbReference type="RefSeq" id="XP_066078293.1">
    <property type="nucleotide sequence ID" value="XM_066222196.1"/>
</dbReference>
<dbReference type="Pfam" id="PF08240">
    <property type="entry name" value="ADH_N"/>
    <property type="match status" value="1"/>
</dbReference>
<dbReference type="GO" id="GO:0016651">
    <property type="term" value="F:oxidoreductase activity, acting on NAD(P)H"/>
    <property type="evidence" value="ECO:0007669"/>
    <property type="project" value="InterPro"/>
</dbReference>
<dbReference type="GeneID" id="91097146"/>
<dbReference type="Gene3D" id="3.40.50.720">
    <property type="entry name" value="NAD(P)-binding Rossmann-like Domain"/>
    <property type="match status" value="1"/>
</dbReference>
<dbReference type="InterPro" id="IPR011032">
    <property type="entry name" value="GroES-like_sf"/>
</dbReference>
<dbReference type="InterPro" id="IPR020843">
    <property type="entry name" value="ER"/>
</dbReference>
<protein>
    <recommendedName>
        <fullName evidence="1">Enoyl reductase (ER) domain-containing protein</fullName>
    </recommendedName>
</protein>
<feature type="domain" description="Enoyl reductase (ER)" evidence="1">
    <location>
        <begin position="23"/>
        <end position="369"/>
    </location>
</feature>
<dbReference type="Pfam" id="PF00107">
    <property type="entry name" value="ADH_zinc_N"/>
    <property type="match status" value="1"/>
</dbReference>
<dbReference type="PANTHER" id="PTHR45348:SF2">
    <property type="entry name" value="ZINC-TYPE ALCOHOL DEHYDROGENASE-LIKE PROTEIN C2E1P3.01"/>
    <property type="match status" value="1"/>
</dbReference>
<gene>
    <name evidence="2" type="ORF">L201_006477</name>
</gene>
<dbReference type="Proteomes" id="UP001355207">
    <property type="component" value="Chromosome 9"/>
</dbReference>
<evidence type="ECO:0000259" key="1">
    <source>
        <dbReference type="SMART" id="SM00829"/>
    </source>
</evidence>
<dbReference type="SMART" id="SM00829">
    <property type="entry name" value="PKS_ER"/>
    <property type="match status" value="1"/>
</dbReference>